<reference evidence="2 3" key="1">
    <citation type="submission" date="2018-02" db="EMBL/GenBank/DDBJ databases">
        <authorList>
            <person name="Ng W.L."/>
            <person name="Stoner T.H."/>
            <person name="Russell D.A."/>
            <person name="Garlena R.A."/>
            <person name="Stoner T.H."/>
            <person name="Pope W.H."/>
            <person name="Jacobs-Sera D."/>
            <person name="Hatfull G.F."/>
        </authorList>
    </citation>
    <scope>NUCLEOTIDE SEQUENCE [LARGE SCALE GENOMIC DNA]</scope>
</reference>
<name>A0A2P1CD09_9CAUD</name>
<dbReference type="EMBL" id="MG920059">
    <property type="protein sequence ID" value="AVJ49081.1"/>
    <property type="molecule type" value="Genomic_DNA"/>
</dbReference>
<evidence type="ECO:0000256" key="1">
    <source>
        <dbReference type="SAM" id="Coils"/>
    </source>
</evidence>
<keyword evidence="2" id="KW-0255">Endonuclease</keyword>
<sequence>MATQAVTDRWEPDEHLVSAVLAAGSGRRMSEFKAHDRAWLVSGLVLHGLTAEDIADRLHCSVRLVRSIIAEPITQLCRLYRIQARAFDGEIALARSEHANMARALVEMTEERDRIKEQFDRILDARMIGEEIRLCSKGHLMDRWNTYVHEKSGKRYCRTCRREYQADFRARVSET</sequence>
<organism evidence="2 3">
    <name type="scientific">Mycobacterium phage Baloo</name>
    <dbReference type="NCBI Taxonomy" id="2099645"/>
    <lineage>
        <taxon>Viruses</taxon>
        <taxon>Duplodnaviria</taxon>
        <taxon>Heunggongvirae</taxon>
        <taxon>Uroviricota</taxon>
        <taxon>Caudoviricetes</taxon>
        <taxon>Bclasvirinae</taxon>
        <taxon>Pipefishvirus</taxon>
        <taxon>Pipefishvirus athena</taxon>
    </lineage>
</organism>
<accession>A0A2P1CD09</accession>
<dbReference type="Proteomes" id="UP000241655">
    <property type="component" value="Segment"/>
</dbReference>
<protein>
    <submittedName>
        <fullName evidence="2">HNH endonuclease</fullName>
    </submittedName>
</protein>
<proteinExistence type="predicted"/>
<gene>
    <name evidence="2" type="primary">76</name>
    <name evidence="2" type="ORF">PBI_BALOO_76</name>
</gene>
<keyword evidence="1" id="KW-0175">Coiled coil</keyword>
<keyword evidence="2" id="KW-0540">Nuclease</keyword>
<keyword evidence="2" id="KW-0378">Hydrolase</keyword>
<dbReference type="GO" id="GO:0004519">
    <property type="term" value="F:endonuclease activity"/>
    <property type="evidence" value="ECO:0007669"/>
    <property type="project" value="UniProtKB-KW"/>
</dbReference>
<feature type="coiled-coil region" evidence="1">
    <location>
        <begin position="98"/>
        <end position="125"/>
    </location>
</feature>
<evidence type="ECO:0000313" key="2">
    <source>
        <dbReference type="EMBL" id="AVJ49081.1"/>
    </source>
</evidence>
<evidence type="ECO:0000313" key="3">
    <source>
        <dbReference type="Proteomes" id="UP000241655"/>
    </source>
</evidence>